<comment type="caution">
    <text evidence="3">The sequence shown here is derived from an EMBL/GenBank/DDBJ whole genome shotgun (WGS) entry which is preliminary data.</text>
</comment>
<dbReference type="EMBL" id="VOTZ01000010">
    <property type="protein sequence ID" value="MCQ1538523.1"/>
    <property type="molecule type" value="Genomic_DNA"/>
</dbReference>
<dbReference type="SUPFAM" id="SSF49299">
    <property type="entry name" value="PKD domain"/>
    <property type="match status" value="4"/>
</dbReference>
<feature type="domain" description="PKD" evidence="2">
    <location>
        <begin position="289"/>
        <end position="372"/>
    </location>
</feature>
<dbReference type="CDD" id="cd00146">
    <property type="entry name" value="PKD"/>
    <property type="match status" value="4"/>
</dbReference>
<protein>
    <submittedName>
        <fullName evidence="3">PKD domain-containing protein</fullName>
    </submittedName>
</protein>
<dbReference type="Gene3D" id="2.60.40.10">
    <property type="entry name" value="Immunoglobulins"/>
    <property type="match status" value="4"/>
</dbReference>
<keyword evidence="1" id="KW-0472">Membrane</keyword>
<sequence>MRWVYVIILASCLIFIPGVSALGFEPVSSFSATPVSGFPPLSVQFNDLSEGSPTSWLWLFGDGGTSTEQNPEHIYQNEGIYDVFLTTANAYGQSTSQRVKYIRVGLEPTPNFVANPLIGSPPHEVQFSDKSTGNPKTWLWNFGDGTTSTDQNPIHTYNLSGRYDVTLQVSNAVGTGDRIKEQYIAIGYPPSAKIGVSPTTGYAPLTVTFMDLSDETPYSWFWTFGDGGTSTDQNPVHTYSSSGTYPVTLTVENLFGSDNASLQSSIHVNPPVTASPTEPAAPSPPGSPLVANFIGAPRTGDAPHIVRFTDTSTGGPTWWRWSFGDGLLSSEMSPTHTFTSPGNYSVTLTIKNDYSTDSLTREEYIRVTGEDTAPIVTEIPVPMTSVFGIEKNSDPAESYEEYEDCNSLSSTDYEGGLIGSWWWIILLLVIIVCGVALYWWKFIRKSRSEGWF</sequence>
<dbReference type="FunFam" id="2.60.40.10:FF:000270">
    <property type="entry name" value="Cell surface protein"/>
    <property type="match status" value="4"/>
</dbReference>
<dbReference type="AlphaFoldDB" id="A0ABD4TKQ3"/>
<evidence type="ECO:0000313" key="3">
    <source>
        <dbReference type="EMBL" id="MCQ1538523.1"/>
    </source>
</evidence>
<dbReference type="PANTHER" id="PTHR36842:SF1">
    <property type="entry name" value="PROTEIN TOLB"/>
    <property type="match status" value="1"/>
</dbReference>
<dbReference type="InterPro" id="IPR000601">
    <property type="entry name" value="PKD_dom"/>
</dbReference>
<reference evidence="3 4" key="1">
    <citation type="submission" date="2019-08" db="EMBL/GenBank/DDBJ databases">
        <authorList>
            <person name="Chen S.-C."/>
            <person name="Lai M.-C."/>
            <person name="You Y.-T."/>
        </authorList>
    </citation>
    <scope>NUCLEOTIDE SEQUENCE [LARGE SCALE GENOMIC DNA]</scope>
    <source>
        <strain evidence="3 4">P2F9704a</strain>
    </source>
</reference>
<dbReference type="RefSeq" id="WP_255332468.1">
    <property type="nucleotide sequence ID" value="NZ_VOTZ01000010.1"/>
</dbReference>
<dbReference type="InterPro" id="IPR035986">
    <property type="entry name" value="PKD_dom_sf"/>
</dbReference>
<name>A0ABD4TKQ3_9EURY</name>
<dbReference type="PANTHER" id="PTHR36842">
    <property type="entry name" value="PROTEIN TOLB HOMOLOG"/>
    <property type="match status" value="1"/>
</dbReference>
<proteinExistence type="predicted"/>
<accession>A0ABD4TKQ3</accession>
<feature type="domain" description="PKD" evidence="2">
    <location>
        <begin position="108"/>
        <end position="174"/>
    </location>
</feature>
<evidence type="ECO:0000256" key="1">
    <source>
        <dbReference type="SAM" id="Phobius"/>
    </source>
</evidence>
<keyword evidence="4" id="KW-1185">Reference proteome</keyword>
<feature type="domain" description="PKD" evidence="2">
    <location>
        <begin position="190"/>
        <end position="268"/>
    </location>
</feature>
<dbReference type="PROSITE" id="PS50093">
    <property type="entry name" value="PKD"/>
    <property type="match status" value="4"/>
</dbReference>
<evidence type="ECO:0000259" key="2">
    <source>
        <dbReference type="PROSITE" id="PS50093"/>
    </source>
</evidence>
<organism evidence="3 4">
    <name type="scientific">Methanocalculus taiwanensis</name>
    <dbReference type="NCBI Taxonomy" id="106207"/>
    <lineage>
        <taxon>Archaea</taxon>
        <taxon>Methanobacteriati</taxon>
        <taxon>Methanobacteriota</taxon>
        <taxon>Stenosarchaea group</taxon>
        <taxon>Methanomicrobia</taxon>
        <taxon>Methanomicrobiales</taxon>
        <taxon>Methanocalculaceae</taxon>
        <taxon>Methanocalculus</taxon>
    </lineage>
</organism>
<dbReference type="Pfam" id="PF18911">
    <property type="entry name" value="PKD_4"/>
    <property type="match status" value="4"/>
</dbReference>
<keyword evidence="1" id="KW-1133">Transmembrane helix</keyword>
<feature type="transmembrane region" description="Helical" evidence="1">
    <location>
        <begin position="421"/>
        <end position="440"/>
    </location>
</feature>
<keyword evidence="1" id="KW-0812">Transmembrane</keyword>
<feature type="domain" description="PKD" evidence="2">
    <location>
        <begin position="26"/>
        <end position="99"/>
    </location>
</feature>
<dbReference type="InterPro" id="IPR022409">
    <property type="entry name" value="PKD/Chitinase_dom"/>
</dbReference>
<dbReference type="InterPro" id="IPR013783">
    <property type="entry name" value="Ig-like_fold"/>
</dbReference>
<evidence type="ECO:0000313" key="4">
    <source>
        <dbReference type="Proteomes" id="UP001524383"/>
    </source>
</evidence>
<dbReference type="SMART" id="SM00089">
    <property type="entry name" value="PKD"/>
    <property type="match status" value="4"/>
</dbReference>
<dbReference type="Proteomes" id="UP001524383">
    <property type="component" value="Unassembled WGS sequence"/>
</dbReference>
<gene>
    <name evidence="3" type="ORF">FTO68_05925</name>
</gene>